<reference evidence="4" key="1">
    <citation type="submission" date="2017-02" db="UniProtKB">
        <authorList>
            <consortium name="WormBaseParasite"/>
        </authorList>
    </citation>
    <scope>IDENTIFICATION</scope>
</reference>
<protein>
    <submittedName>
        <fullName evidence="4">Secreted protein</fullName>
    </submittedName>
</protein>
<dbReference type="EMBL" id="UYRR01033766">
    <property type="protein sequence ID" value="VDK59568.1"/>
    <property type="molecule type" value="Genomic_DNA"/>
</dbReference>
<accession>A0A0M3K9S9</accession>
<name>A0A0M3K9S9_ANISI</name>
<keyword evidence="1" id="KW-0732">Signal</keyword>
<keyword evidence="3" id="KW-1185">Reference proteome</keyword>
<dbReference type="WBParaSite" id="ASIM_0001772401-mRNA-1">
    <property type="protein sequence ID" value="ASIM_0001772401-mRNA-1"/>
    <property type="gene ID" value="ASIM_0001772401"/>
</dbReference>
<sequence length="78" mass="9406">MVILILCLFFCAAVRHLNDFYSGDTVTLVEEGTWKGRFRHRPQFMYLRKIQDDFNDMMDQLREIDDRVWEMKSAANQE</sequence>
<evidence type="ECO:0000256" key="1">
    <source>
        <dbReference type="SAM" id="SignalP"/>
    </source>
</evidence>
<evidence type="ECO:0000313" key="4">
    <source>
        <dbReference type="WBParaSite" id="ASIM_0001772401-mRNA-1"/>
    </source>
</evidence>
<feature type="signal peptide" evidence="1">
    <location>
        <begin position="1"/>
        <end position="16"/>
    </location>
</feature>
<evidence type="ECO:0000313" key="2">
    <source>
        <dbReference type="EMBL" id="VDK59568.1"/>
    </source>
</evidence>
<dbReference type="OrthoDB" id="5805849at2759"/>
<dbReference type="Proteomes" id="UP000267096">
    <property type="component" value="Unassembled WGS sequence"/>
</dbReference>
<gene>
    <name evidence="2" type="ORF">ASIM_LOCUS17127</name>
</gene>
<feature type="chain" id="PRO_5043121324" evidence="1">
    <location>
        <begin position="17"/>
        <end position="78"/>
    </location>
</feature>
<proteinExistence type="predicted"/>
<evidence type="ECO:0000313" key="3">
    <source>
        <dbReference type="Proteomes" id="UP000267096"/>
    </source>
</evidence>
<dbReference type="AlphaFoldDB" id="A0A0M3K9S9"/>
<reference evidence="2 3" key="2">
    <citation type="submission" date="2018-11" db="EMBL/GenBank/DDBJ databases">
        <authorList>
            <consortium name="Pathogen Informatics"/>
        </authorList>
    </citation>
    <scope>NUCLEOTIDE SEQUENCE [LARGE SCALE GENOMIC DNA]</scope>
</reference>
<organism evidence="4">
    <name type="scientific">Anisakis simplex</name>
    <name type="common">Herring worm</name>
    <dbReference type="NCBI Taxonomy" id="6269"/>
    <lineage>
        <taxon>Eukaryota</taxon>
        <taxon>Metazoa</taxon>
        <taxon>Ecdysozoa</taxon>
        <taxon>Nematoda</taxon>
        <taxon>Chromadorea</taxon>
        <taxon>Rhabditida</taxon>
        <taxon>Spirurina</taxon>
        <taxon>Ascaridomorpha</taxon>
        <taxon>Ascaridoidea</taxon>
        <taxon>Anisakidae</taxon>
        <taxon>Anisakis</taxon>
        <taxon>Anisakis simplex complex</taxon>
    </lineage>
</organism>